<dbReference type="Gene3D" id="3.30.360.90">
    <property type="match status" value="1"/>
</dbReference>
<dbReference type="Pfam" id="PF17482">
    <property type="entry name" value="Phage_sheath_1C"/>
    <property type="match status" value="1"/>
</dbReference>
<dbReference type="Gene3D" id="3.40.50.11790">
    <property type="match status" value="1"/>
</dbReference>
<dbReference type="Pfam" id="PF22671">
    <property type="entry name" value="Gp18_domIII_N"/>
    <property type="match status" value="1"/>
</dbReference>
<dbReference type="Pfam" id="PF17481">
    <property type="entry name" value="Phage_sheath_domII"/>
    <property type="match status" value="1"/>
</dbReference>
<dbReference type="EMBL" id="JBHUMJ010000019">
    <property type="protein sequence ID" value="MFD2703816.1"/>
    <property type="molecule type" value="Genomic_DNA"/>
</dbReference>
<evidence type="ECO:0000313" key="7">
    <source>
        <dbReference type="Proteomes" id="UP001597540"/>
    </source>
</evidence>
<organism evidence="6 7">
    <name type="scientific">Paenibacillus shunpengii</name>
    <dbReference type="NCBI Taxonomy" id="2054424"/>
    <lineage>
        <taxon>Bacteria</taxon>
        <taxon>Bacillati</taxon>
        <taxon>Bacillota</taxon>
        <taxon>Bacilli</taxon>
        <taxon>Bacillales</taxon>
        <taxon>Paenibacillaceae</taxon>
        <taxon>Paenibacillus</taxon>
    </lineage>
</organism>
<protein>
    <submittedName>
        <fullName evidence="6">Phage tail sheath family protein</fullName>
    </submittedName>
</protein>
<accession>A0ABW5SW53</accession>
<dbReference type="Gene3D" id="3.30.1370.220">
    <property type="match status" value="1"/>
</dbReference>
<dbReference type="InterPro" id="IPR054564">
    <property type="entry name" value="Gp18_domIII_N"/>
</dbReference>
<dbReference type="Proteomes" id="UP001597540">
    <property type="component" value="Unassembled WGS sequence"/>
</dbReference>
<evidence type="ECO:0000259" key="3">
    <source>
        <dbReference type="Pfam" id="PF17481"/>
    </source>
</evidence>
<evidence type="ECO:0000259" key="5">
    <source>
        <dbReference type="Pfam" id="PF22671"/>
    </source>
</evidence>
<dbReference type="InterPro" id="IPR035089">
    <property type="entry name" value="Phage_sheath_subtilisin"/>
</dbReference>
<proteinExistence type="inferred from homology"/>
<feature type="domain" description="Phage tail sheath protein-like beta-sandwich" evidence="3">
    <location>
        <begin position="90"/>
        <end position="179"/>
    </location>
</feature>
<gene>
    <name evidence="6" type="ORF">ACFSVM_25635</name>
</gene>
<feature type="domain" description="Tail sheath protein Gp18-like" evidence="5">
    <location>
        <begin position="32"/>
        <end position="89"/>
    </location>
</feature>
<evidence type="ECO:0000259" key="2">
    <source>
        <dbReference type="Pfam" id="PF04984"/>
    </source>
</evidence>
<dbReference type="InterPro" id="IPR035326">
    <property type="entry name" value="Beta_sandwich_Seath"/>
</dbReference>
<sequence length="436" mass="46900">MAGTWVAQNKVRPDFYLNMESEEKALGSIGDRGTTALALSLPWGESKSIIPLVASEDFFSKLGYDITAPSMLLIKEAFKRARTVLLYRLNSGTKAAVTIGTLVATAKHGGVRGNNITIKISANIDDNTKFDVSTLVDNQVIETQTVSGISGLVSNAWVVFSGTGTITATAGAPLTGGADGTVTNADHTAFLSALELQPFQTVGLVSSDAALKSVYVSFIKRLREDNGRKVQAVIENYPAADYEGIISVKNGVTLTDGTILSAAQAVAWVAGATAGAAANQGLTGTAYEEAIDANPRYTDAQITAALLNGEFVFTYDNGRVVVEQDINTFRSYTPKKRKHFSKNRPLRALDGLANDWKNAFNAYYKGKVDNDPDGRTLYKSELVKIAGIYQDMRAIQNFVADDITIVLGDEADAVLVEGWIQPTDAIEKSYMKVRVR</sequence>
<name>A0ABW5SW53_9BACL</name>
<evidence type="ECO:0000259" key="4">
    <source>
        <dbReference type="Pfam" id="PF17482"/>
    </source>
</evidence>
<dbReference type="InterPro" id="IPR020287">
    <property type="entry name" value="Tail_sheath_C"/>
</dbReference>
<dbReference type="Pfam" id="PF04984">
    <property type="entry name" value="Phage_sheath_1"/>
    <property type="match status" value="1"/>
</dbReference>
<dbReference type="Gene3D" id="2.60.40.4290">
    <property type="match status" value="1"/>
</dbReference>
<evidence type="ECO:0000313" key="6">
    <source>
        <dbReference type="EMBL" id="MFD2703816.1"/>
    </source>
</evidence>
<feature type="domain" description="Tail sheath protein C-terminal" evidence="4">
    <location>
        <begin position="337"/>
        <end position="436"/>
    </location>
</feature>
<evidence type="ECO:0000256" key="1">
    <source>
        <dbReference type="ARBA" id="ARBA00008005"/>
    </source>
</evidence>
<comment type="caution">
    <text evidence="6">The sequence shown here is derived from an EMBL/GenBank/DDBJ whole genome shotgun (WGS) entry which is preliminary data.</text>
</comment>
<reference evidence="7" key="1">
    <citation type="journal article" date="2019" name="Int. J. Syst. Evol. Microbiol.">
        <title>The Global Catalogue of Microorganisms (GCM) 10K type strain sequencing project: providing services to taxonomists for standard genome sequencing and annotation.</title>
        <authorList>
            <consortium name="The Broad Institute Genomics Platform"/>
            <consortium name="The Broad Institute Genome Sequencing Center for Infectious Disease"/>
            <person name="Wu L."/>
            <person name="Ma J."/>
        </authorList>
    </citation>
    <scope>NUCLEOTIDE SEQUENCE [LARGE SCALE GENOMIC DNA]</scope>
    <source>
        <strain evidence="7">KCTC 33849</strain>
    </source>
</reference>
<dbReference type="Gene3D" id="3.30.1490.360">
    <property type="match status" value="1"/>
</dbReference>
<feature type="domain" description="Tail sheath protein subtilisin-like" evidence="2">
    <location>
        <begin position="180"/>
        <end position="328"/>
    </location>
</feature>
<dbReference type="RefSeq" id="WP_379265377.1">
    <property type="nucleotide sequence ID" value="NZ_JBHUMJ010000019.1"/>
</dbReference>
<keyword evidence="7" id="KW-1185">Reference proteome</keyword>
<comment type="similarity">
    <text evidence="1">Belongs to the myoviridae tail sheath protein family.</text>
</comment>